<dbReference type="SUPFAM" id="SSF46785">
    <property type="entry name" value="Winged helix' DNA-binding domain"/>
    <property type="match status" value="1"/>
</dbReference>
<dbReference type="EMBL" id="JBHRSV010000028">
    <property type="protein sequence ID" value="MFC2926922.1"/>
    <property type="molecule type" value="Genomic_DNA"/>
</dbReference>
<keyword evidence="2" id="KW-0805">Transcription regulation</keyword>
<organism evidence="5 6">
    <name type="scientific">Hyphobacterium vulgare</name>
    <dbReference type="NCBI Taxonomy" id="1736751"/>
    <lineage>
        <taxon>Bacteria</taxon>
        <taxon>Pseudomonadati</taxon>
        <taxon>Pseudomonadota</taxon>
        <taxon>Alphaproteobacteria</taxon>
        <taxon>Maricaulales</taxon>
        <taxon>Maricaulaceae</taxon>
        <taxon>Hyphobacterium</taxon>
    </lineage>
</organism>
<comment type="caution">
    <text evidence="5">The sequence shown here is derived from an EMBL/GenBank/DDBJ whole genome shotgun (WGS) entry which is preliminary data.</text>
</comment>
<dbReference type="InterPro" id="IPR036388">
    <property type="entry name" value="WH-like_DNA-bd_sf"/>
</dbReference>
<evidence type="ECO:0000256" key="2">
    <source>
        <dbReference type="ARBA" id="ARBA00023015"/>
    </source>
</evidence>
<protein>
    <submittedName>
        <fullName evidence="5">BlaI/MecI/CopY family transcriptional regulator</fullName>
    </submittedName>
</protein>
<evidence type="ECO:0000313" key="6">
    <source>
        <dbReference type="Proteomes" id="UP001595379"/>
    </source>
</evidence>
<name>A0ABV7A022_9PROT</name>
<evidence type="ECO:0000256" key="1">
    <source>
        <dbReference type="ARBA" id="ARBA00011046"/>
    </source>
</evidence>
<sequence length="144" mass="15674">MLLDRNRIHATNVTSNLWCVVEKPSPSEMSVLKALWSQSPLGAREIHDRVGSGQSWSYSTTRTLIARMVEKGLIGRGDSHGLAVFAPKATKALVLSTMIRSFSAQIFDLDEPLPASAFASSPLLDPADIAELEKLLAEKPEDEA</sequence>
<dbReference type="Pfam" id="PF03965">
    <property type="entry name" value="Penicillinase_R"/>
    <property type="match status" value="1"/>
</dbReference>
<keyword evidence="6" id="KW-1185">Reference proteome</keyword>
<dbReference type="InterPro" id="IPR036390">
    <property type="entry name" value="WH_DNA-bd_sf"/>
</dbReference>
<dbReference type="Proteomes" id="UP001595379">
    <property type="component" value="Unassembled WGS sequence"/>
</dbReference>
<accession>A0ABV7A022</accession>
<evidence type="ECO:0000313" key="5">
    <source>
        <dbReference type="EMBL" id="MFC2926922.1"/>
    </source>
</evidence>
<dbReference type="Gene3D" id="1.10.10.10">
    <property type="entry name" value="Winged helix-like DNA-binding domain superfamily/Winged helix DNA-binding domain"/>
    <property type="match status" value="1"/>
</dbReference>
<proteinExistence type="inferred from homology"/>
<dbReference type="InterPro" id="IPR005650">
    <property type="entry name" value="BlaI_family"/>
</dbReference>
<keyword evidence="3" id="KW-0238">DNA-binding</keyword>
<gene>
    <name evidence="5" type="ORF">ACFOOR_12460</name>
</gene>
<keyword evidence="4" id="KW-0804">Transcription</keyword>
<dbReference type="RefSeq" id="WP_343162910.1">
    <property type="nucleotide sequence ID" value="NZ_JBHRSV010000028.1"/>
</dbReference>
<comment type="similarity">
    <text evidence="1">Belongs to the BlaI transcriptional regulatory family.</text>
</comment>
<reference evidence="6" key="1">
    <citation type="journal article" date="2019" name="Int. J. Syst. Evol. Microbiol.">
        <title>The Global Catalogue of Microorganisms (GCM) 10K type strain sequencing project: providing services to taxonomists for standard genome sequencing and annotation.</title>
        <authorList>
            <consortium name="The Broad Institute Genomics Platform"/>
            <consortium name="The Broad Institute Genome Sequencing Center for Infectious Disease"/>
            <person name="Wu L."/>
            <person name="Ma J."/>
        </authorList>
    </citation>
    <scope>NUCLEOTIDE SEQUENCE [LARGE SCALE GENOMIC DNA]</scope>
    <source>
        <strain evidence="6">KCTC 52487</strain>
    </source>
</reference>
<evidence type="ECO:0000256" key="3">
    <source>
        <dbReference type="ARBA" id="ARBA00023125"/>
    </source>
</evidence>
<evidence type="ECO:0000256" key="4">
    <source>
        <dbReference type="ARBA" id="ARBA00023163"/>
    </source>
</evidence>